<sequence length="542" mass="60733">MISWSLDSETAVEMALRWALLCLICSPLVLASDYGLPKFICSPMPLDMEHGCQSASQQRHGPGANNGANGHWVGTLEEAKETILHLRETVVHQKEMILDQRETVRELTAKLSRCEAHSRRHIGEHHGVHHEVNHSHGHHEGGHQTHHEGGHQTHHEGGHQTHHEGGHQTHHEGGHRAHHEGGHHEDAHRLHHEDAHRDLHKGIHARENEYHHFGQREHHEHQLGHNTHDAFRKGATAVNTMEDPPKETTTGVHQMERMLESLKERLEHLQHNRNSSLFSASLRDALQKKISMLEHQIHAKSNSSDHHERGGSTAAGLRQGHVSHGSDAEKGHKVEKRSEDFRVGFPLRTNYMYAKVKRTLHHEIFAFSICLWLKSSSAPGMGTPFSYSVPGQANEVVLIEWGNNPMELLINDKAATLPLSINDAKWHHICVTWSTRDGIWETYQDGVRRGSGENLAPWHPVKAGGVFVLGQEQDTLGGRFDATQAFIGEISDFNMWGHILTAGEVYKMATCTSDIGGDLINWAEASVELHGGVVKLPFNACH</sequence>
<comment type="caution">
    <text evidence="6">Lacks conserved residue(s) required for the propagation of feature annotation.</text>
</comment>
<evidence type="ECO:0000256" key="7">
    <source>
        <dbReference type="SAM" id="MobiDB-lite"/>
    </source>
</evidence>
<evidence type="ECO:0000313" key="11">
    <source>
        <dbReference type="RefSeq" id="XP_015269883.1"/>
    </source>
</evidence>
<dbReference type="InterPro" id="IPR051360">
    <property type="entry name" value="Neuronal_Pentraxin_Related"/>
</dbReference>
<accession>A0ABM1K846</accession>
<keyword evidence="2" id="KW-0479">Metal-binding</keyword>
<reference evidence="11" key="1">
    <citation type="submission" date="2025-08" db="UniProtKB">
        <authorList>
            <consortium name="RefSeq"/>
        </authorList>
    </citation>
    <scope>IDENTIFICATION</scope>
</reference>
<dbReference type="PANTHER" id="PTHR19277:SF3">
    <property type="entry name" value="NEURONAL PENTRAXIN-1-RELATED"/>
    <property type="match status" value="1"/>
</dbReference>
<dbReference type="PROSITE" id="PS51828">
    <property type="entry name" value="PTX_2"/>
    <property type="match status" value="1"/>
</dbReference>
<feature type="domain" description="Pentraxin (PTX)" evidence="9">
    <location>
        <begin position="339"/>
        <end position="541"/>
    </location>
</feature>
<feature type="region of interest" description="Disordered" evidence="7">
    <location>
        <begin position="299"/>
        <end position="335"/>
    </location>
</feature>
<evidence type="ECO:0000256" key="1">
    <source>
        <dbReference type="ARBA" id="ARBA00001913"/>
    </source>
</evidence>
<keyword evidence="3" id="KW-0106">Calcium</keyword>
<evidence type="ECO:0000256" key="5">
    <source>
        <dbReference type="ARBA" id="ARBA00023180"/>
    </source>
</evidence>
<organism evidence="10 11">
    <name type="scientific">Gekko japonicus</name>
    <name type="common">Schlegel's Japanese gecko</name>
    <dbReference type="NCBI Taxonomy" id="146911"/>
    <lineage>
        <taxon>Eukaryota</taxon>
        <taxon>Metazoa</taxon>
        <taxon>Chordata</taxon>
        <taxon>Craniata</taxon>
        <taxon>Vertebrata</taxon>
        <taxon>Euteleostomi</taxon>
        <taxon>Lepidosauria</taxon>
        <taxon>Squamata</taxon>
        <taxon>Bifurcata</taxon>
        <taxon>Gekkota</taxon>
        <taxon>Gekkonidae</taxon>
        <taxon>Gekkoninae</taxon>
        <taxon>Gekko</taxon>
    </lineage>
</organism>
<dbReference type="InterPro" id="IPR030476">
    <property type="entry name" value="Pentaxin_CS"/>
</dbReference>
<protein>
    <submittedName>
        <fullName evidence="11">Neuronal pentraxin-1-like</fullName>
    </submittedName>
</protein>
<dbReference type="InterPro" id="IPR013320">
    <property type="entry name" value="ConA-like_dom_sf"/>
</dbReference>
<dbReference type="Gene3D" id="2.60.120.200">
    <property type="match status" value="1"/>
</dbReference>
<comment type="cofactor">
    <cofactor evidence="1">
        <name>Ca(2+)</name>
        <dbReference type="ChEBI" id="CHEBI:29108"/>
    </cofactor>
</comment>
<name>A0ABM1K846_GEKJA</name>
<keyword evidence="8" id="KW-0732">Signal</keyword>
<keyword evidence="5" id="KW-0325">Glycoprotein</keyword>
<evidence type="ECO:0000313" key="10">
    <source>
        <dbReference type="Proteomes" id="UP000694871"/>
    </source>
</evidence>
<dbReference type="RefSeq" id="XP_015269883.1">
    <property type="nucleotide sequence ID" value="XM_015414397.1"/>
</dbReference>
<dbReference type="PANTHER" id="PTHR19277">
    <property type="entry name" value="PENTRAXIN"/>
    <property type="match status" value="1"/>
</dbReference>
<feature type="compositionally biased region" description="Basic and acidic residues" evidence="7">
    <location>
        <begin position="324"/>
        <end position="335"/>
    </location>
</feature>
<evidence type="ECO:0000256" key="6">
    <source>
        <dbReference type="PROSITE-ProRule" id="PRU01172"/>
    </source>
</evidence>
<keyword evidence="4" id="KW-1015">Disulfide bond</keyword>
<proteinExistence type="predicted"/>
<gene>
    <name evidence="11" type="primary">LOC107113132</name>
</gene>
<dbReference type="InterPro" id="IPR001759">
    <property type="entry name" value="PTX_dom"/>
</dbReference>
<evidence type="ECO:0000256" key="8">
    <source>
        <dbReference type="SAM" id="SignalP"/>
    </source>
</evidence>
<evidence type="ECO:0000259" key="9">
    <source>
        <dbReference type="PROSITE" id="PS51828"/>
    </source>
</evidence>
<dbReference type="Proteomes" id="UP000694871">
    <property type="component" value="Unplaced"/>
</dbReference>
<keyword evidence="10" id="KW-1185">Reference proteome</keyword>
<feature type="chain" id="PRO_5046609123" evidence="8">
    <location>
        <begin position="32"/>
        <end position="542"/>
    </location>
</feature>
<dbReference type="PRINTS" id="PR00895">
    <property type="entry name" value="PENTAXIN"/>
</dbReference>
<evidence type="ECO:0000256" key="4">
    <source>
        <dbReference type="ARBA" id="ARBA00023157"/>
    </source>
</evidence>
<dbReference type="GeneID" id="107113132"/>
<dbReference type="Pfam" id="PF00354">
    <property type="entry name" value="Pentaxin"/>
    <property type="match status" value="1"/>
</dbReference>
<dbReference type="SMART" id="SM00159">
    <property type="entry name" value="PTX"/>
    <property type="match status" value="1"/>
</dbReference>
<evidence type="ECO:0000256" key="2">
    <source>
        <dbReference type="ARBA" id="ARBA00022723"/>
    </source>
</evidence>
<feature type="compositionally biased region" description="Basic and acidic residues" evidence="7">
    <location>
        <begin position="299"/>
        <end position="310"/>
    </location>
</feature>
<feature type="region of interest" description="Disordered" evidence="7">
    <location>
        <begin position="130"/>
        <end position="196"/>
    </location>
</feature>
<dbReference type="PROSITE" id="PS00289">
    <property type="entry name" value="PTX_1"/>
    <property type="match status" value="1"/>
</dbReference>
<dbReference type="SUPFAM" id="SSF49899">
    <property type="entry name" value="Concanavalin A-like lectins/glucanases"/>
    <property type="match status" value="1"/>
</dbReference>
<dbReference type="CDD" id="cd00152">
    <property type="entry name" value="PTX"/>
    <property type="match status" value="1"/>
</dbReference>
<feature type="signal peptide" evidence="8">
    <location>
        <begin position="1"/>
        <end position="31"/>
    </location>
</feature>
<evidence type="ECO:0000256" key="3">
    <source>
        <dbReference type="ARBA" id="ARBA00022837"/>
    </source>
</evidence>